<name>A0ABN8J9V3_9HYPH</name>
<reference evidence="1 2" key="1">
    <citation type="submission" date="2022-03" db="EMBL/GenBank/DDBJ databases">
        <authorList>
            <person name="Brunel B."/>
        </authorList>
    </citation>
    <scope>NUCLEOTIDE SEQUENCE [LARGE SCALE GENOMIC DNA]</scope>
    <source>
        <strain evidence="1">STM5069sample</strain>
    </source>
</reference>
<organism evidence="1 2">
    <name type="scientific">Mesorhizobium escarrei</name>
    <dbReference type="NCBI Taxonomy" id="666018"/>
    <lineage>
        <taxon>Bacteria</taxon>
        <taxon>Pseudomonadati</taxon>
        <taxon>Pseudomonadota</taxon>
        <taxon>Alphaproteobacteria</taxon>
        <taxon>Hyphomicrobiales</taxon>
        <taxon>Phyllobacteriaceae</taxon>
        <taxon>Mesorhizobium</taxon>
    </lineage>
</organism>
<dbReference type="EMBL" id="CAKXZT010000001">
    <property type="protein sequence ID" value="CAH2394892.1"/>
    <property type="molecule type" value="Genomic_DNA"/>
</dbReference>
<evidence type="ECO:0000313" key="2">
    <source>
        <dbReference type="Proteomes" id="UP001153050"/>
    </source>
</evidence>
<evidence type="ECO:0000313" key="1">
    <source>
        <dbReference type="EMBL" id="CAH2394892.1"/>
    </source>
</evidence>
<sequence length="25" mass="2803">MIDAPYLKKLNRLDAGLEMALLNLS</sequence>
<gene>
    <name evidence="1" type="ORF">MES5069_10039</name>
</gene>
<protein>
    <submittedName>
        <fullName evidence="1">Uncharacterized protein</fullName>
    </submittedName>
</protein>
<proteinExistence type="predicted"/>
<keyword evidence="2" id="KW-1185">Reference proteome</keyword>
<comment type="caution">
    <text evidence="1">The sequence shown here is derived from an EMBL/GenBank/DDBJ whole genome shotgun (WGS) entry which is preliminary data.</text>
</comment>
<dbReference type="Proteomes" id="UP001153050">
    <property type="component" value="Unassembled WGS sequence"/>
</dbReference>
<accession>A0ABN8J9V3</accession>